<feature type="transmembrane region" description="Helical" evidence="1">
    <location>
        <begin position="111"/>
        <end position="137"/>
    </location>
</feature>
<keyword evidence="1" id="KW-0812">Transmembrane</keyword>
<keyword evidence="1" id="KW-0472">Membrane</keyword>
<feature type="transmembrane region" description="Helical" evidence="1">
    <location>
        <begin position="81"/>
        <end position="99"/>
    </location>
</feature>
<feature type="transmembrane region" description="Helical" evidence="1">
    <location>
        <begin position="12"/>
        <end position="35"/>
    </location>
</feature>
<organism evidence="2 3">
    <name type="scientific">Salmonella enterica</name>
    <name type="common">Salmonella choleraesuis</name>
    <dbReference type="NCBI Taxonomy" id="28901"/>
    <lineage>
        <taxon>Bacteria</taxon>
        <taxon>Pseudomonadati</taxon>
        <taxon>Pseudomonadota</taxon>
        <taxon>Gammaproteobacteria</taxon>
        <taxon>Enterobacterales</taxon>
        <taxon>Enterobacteriaceae</taxon>
        <taxon>Salmonella</taxon>
    </lineage>
</organism>
<gene>
    <name evidence="2" type="ORF">NCTC10718_02037</name>
</gene>
<name>A0A379R198_SALER</name>
<sequence>MVKHDSRKSNLDLILFSVTVIASILIVSFAIIYIPKLYEQHPLIEKYTPHKLAENAIKILPFIGSFIFYILYRNNKKSIKTFNDFIIAIIGTSALYTVFCLGNDELIKNEYYQTLSSLLVFTAKLLLLMCSISKVLITCIEFKDEKKETDDIHNKEVINPPHSISISKKSTIILGLAALLVYINEKKGSPIKKVILEEDKNDNNRCD</sequence>
<dbReference type="EMBL" id="UGWQ01000001">
    <property type="protein sequence ID" value="SUF69272.1"/>
    <property type="molecule type" value="Genomic_DNA"/>
</dbReference>
<evidence type="ECO:0000313" key="3">
    <source>
        <dbReference type="Proteomes" id="UP000254332"/>
    </source>
</evidence>
<reference evidence="2 3" key="1">
    <citation type="submission" date="2018-06" db="EMBL/GenBank/DDBJ databases">
        <authorList>
            <consortium name="Pathogen Informatics"/>
            <person name="Doyle S."/>
        </authorList>
    </citation>
    <scope>NUCLEOTIDE SEQUENCE [LARGE SCALE GENOMIC DNA]</scope>
    <source>
        <strain evidence="2 3">NCTC10718</strain>
    </source>
</reference>
<dbReference type="AlphaFoldDB" id="A0A379R198"/>
<accession>A0A379R198</accession>
<protein>
    <submittedName>
        <fullName evidence="2">Uncharacterized protein</fullName>
    </submittedName>
</protein>
<proteinExistence type="predicted"/>
<keyword evidence="1" id="KW-1133">Transmembrane helix</keyword>
<feature type="transmembrane region" description="Helical" evidence="1">
    <location>
        <begin position="55"/>
        <end position="72"/>
    </location>
</feature>
<evidence type="ECO:0000313" key="2">
    <source>
        <dbReference type="EMBL" id="SUF69272.1"/>
    </source>
</evidence>
<evidence type="ECO:0000256" key="1">
    <source>
        <dbReference type="SAM" id="Phobius"/>
    </source>
</evidence>
<dbReference type="Proteomes" id="UP000254332">
    <property type="component" value="Unassembled WGS sequence"/>
</dbReference>